<sequence>MLNSTIRSSLFLRNYGVLNSIRNYRPGRPKKTVSKYVQVQLLQDIPHVGVKGEIKLVKPGFMKNYLYVANKACYVNADCPPKIPVVEPEMEIKKEKVKKTKPEEETVEEIVDIVEETEPTAMSLEELSTLFSSMKKTSTKKSSNKVDKQDLQVQINDLKSDIANSAGENFVTPGQELDDTKFDKIYEVSDKLPKLITIDAKELPFGKDVVIQTIRKLTGESLDGEIAVSYLDTPEETLSEITDVGRYQVKLISADGKDFVLQTLDVEEVSK</sequence>
<dbReference type="STRING" id="237561.A0A1D8PHU0"/>
<proteinExistence type="inferred from homology"/>
<dbReference type="CGD" id="CAL0000193465">
    <property type="gene designation" value="orf19.9799"/>
</dbReference>
<evidence type="ECO:0000313" key="5">
    <source>
        <dbReference type="CGD" id="CAL0000193465"/>
    </source>
</evidence>
<keyword evidence="2 6" id="KW-0689">Ribosomal protein</keyword>
<feature type="domain" description="Ribosomal protein L9" evidence="4">
    <location>
        <begin position="37"/>
        <end position="77"/>
    </location>
</feature>
<dbReference type="VEuPathDB" id="FungiDB:C2_07030C_A"/>
<dbReference type="GO" id="GO:0006412">
    <property type="term" value="P:translation"/>
    <property type="evidence" value="ECO:0007669"/>
    <property type="project" value="InterPro"/>
</dbReference>
<gene>
    <name evidence="6" type="ordered locus">CAALFM_C207030CA</name>
    <name evidence="5" type="ordered locus">orf19.9799</name>
</gene>
<dbReference type="InterPro" id="IPR009027">
    <property type="entry name" value="Ribosomal_bL9/RNase_H1_N"/>
</dbReference>
<evidence type="ECO:0000256" key="1">
    <source>
        <dbReference type="ARBA" id="ARBA00010605"/>
    </source>
</evidence>
<dbReference type="EMBL" id="CP017624">
    <property type="protein sequence ID" value="AOW27703.1"/>
    <property type="molecule type" value="Genomic_DNA"/>
</dbReference>
<dbReference type="InterPro" id="IPR000244">
    <property type="entry name" value="Ribosomal_bL9"/>
</dbReference>
<reference evidence="6 7" key="3">
    <citation type="journal article" date="2013" name="Genome Biol.">
        <title>Assembly of a phased diploid Candida albicans genome facilitates allele-specific measurements and provides a simple model for repeat and indel structure.</title>
        <authorList>
            <person name="Muzzey D."/>
            <person name="Schwartz K."/>
            <person name="Weissman J.S."/>
            <person name="Sherlock G."/>
        </authorList>
    </citation>
    <scope>NUCLEOTIDE SEQUENCE [LARGE SCALE GENOMIC DNA]</scope>
    <source>
        <strain evidence="7">SC5314 / ATCC MYA-2876</strain>
    </source>
</reference>
<evidence type="ECO:0000313" key="6">
    <source>
        <dbReference type="EMBL" id="AOW27703.1"/>
    </source>
</evidence>
<dbReference type="Gene3D" id="3.40.5.10">
    <property type="entry name" value="Ribosomal protein L9, N-terminal domain"/>
    <property type="match status" value="1"/>
</dbReference>
<dbReference type="InterPro" id="IPR036935">
    <property type="entry name" value="Ribosomal_bL9_N_sf"/>
</dbReference>
<dbReference type="InterPro" id="IPR020070">
    <property type="entry name" value="Ribosomal_bL9_N"/>
</dbReference>
<protein>
    <submittedName>
        <fullName evidence="6">Mitochondrial 54S ribosomal protein MRPL50</fullName>
    </submittedName>
</protein>
<reference evidence="6 7" key="2">
    <citation type="journal article" date="2007" name="Genome Biol.">
        <title>Assembly of the Candida albicans genome into sixteen supercontigs aligned on the eight chromosomes.</title>
        <authorList>
            <person name="van het Hoog M."/>
            <person name="Rast T.J."/>
            <person name="Martchenko M."/>
            <person name="Grindle S."/>
            <person name="Dignard D."/>
            <person name="Hogues H."/>
            <person name="Cuomo C."/>
            <person name="Berriman M."/>
            <person name="Scherer S."/>
            <person name="Magee B.B."/>
            <person name="Whiteway M."/>
            <person name="Chibana H."/>
            <person name="Nantel A."/>
            <person name="Magee P.T."/>
        </authorList>
    </citation>
    <scope>GENOME REANNOTATION</scope>
    <source>
        <strain evidence="7">SC5314 / ATCC MYA-2876</strain>
    </source>
</reference>
<dbReference type="GO" id="GO:1990904">
    <property type="term" value="C:ribonucleoprotein complex"/>
    <property type="evidence" value="ECO:0007669"/>
    <property type="project" value="UniProtKB-KW"/>
</dbReference>
<evidence type="ECO:0000259" key="4">
    <source>
        <dbReference type="Pfam" id="PF01281"/>
    </source>
</evidence>
<evidence type="ECO:0000313" key="7">
    <source>
        <dbReference type="Proteomes" id="UP000000559"/>
    </source>
</evidence>
<evidence type="ECO:0000256" key="2">
    <source>
        <dbReference type="ARBA" id="ARBA00022980"/>
    </source>
</evidence>
<dbReference type="GO" id="GO:0005840">
    <property type="term" value="C:ribosome"/>
    <property type="evidence" value="ECO:0007669"/>
    <property type="project" value="UniProtKB-KW"/>
</dbReference>
<keyword evidence="3" id="KW-0687">Ribonucleoprotein</keyword>
<dbReference type="GO" id="GO:0003735">
    <property type="term" value="F:structural constituent of ribosome"/>
    <property type="evidence" value="ECO:0007669"/>
    <property type="project" value="InterPro"/>
</dbReference>
<dbReference type="OrthoDB" id="5555409at2759"/>
<dbReference type="Proteomes" id="UP000000559">
    <property type="component" value="Chromosome 2"/>
</dbReference>
<dbReference type="Pfam" id="PF01281">
    <property type="entry name" value="Ribosomal_L9_N"/>
    <property type="match status" value="1"/>
</dbReference>
<dbReference type="OMA" id="GNKACYI"/>
<name>A0A1D8PHU0_CANAL</name>
<dbReference type="RefSeq" id="XP_714849.2">
    <property type="nucleotide sequence ID" value="XM_709756.2"/>
</dbReference>
<reference evidence="6 7" key="1">
    <citation type="journal article" date="2004" name="Proc. Natl. Acad. Sci. U.S.A.">
        <title>The diploid genome sequence of Candida albicans.</title>
        <authorList>
            <person name="Jones T."/>
            <person name="Federspiel N.A."/>
            <person name="Chibana H."/>
            <person name="Dungan J."/>
            <person name="Kalman S."/>
            <person name="Magee B.B."/>
            <person name="Newport G."/>
            <person name="Thorstenson Y.R."/>
            <person name="Agabian N."/>
            <person name="Magee P.T."/>
            <person name="Davis R.W."/>
            <person name="Scherer S."/>
        </authorList>
    </citation>
    <scope>NUCLEOTIDE SEQUENCE [LARGE SCALE GENOMIC DNA]</scope>
    <source>
        <strain evidence="7">SC5314 / ATCC MYA-2876</strain>
    </source>
</reference>
<accession>A0A1D8PHU0</accession>
<organism evidence="6 7">
    <name type="scientific">Candida albicans (strain SC5314 / ATCC MYA-2876)</name>
    <name type="common">Yeast</name>
    <dbReference type="NCBI Taxonomy" id="237561"/>
    <lineage>
        <taxon>Eukaryota</taxon>
        <taxon>Fungi</taxon>
        <taxon>Dikarya</taxon>
        <taxon>Ascomycota</taxon>
        <taxon>Saccharomycotina</taxon>
        <taxon>Pichiomycetes</taxon>
        <taxon>Debaryomycetaceae</taxon>
        <taxon>Candida/Lodderomyces clade</taxon>
        <taxon>Candida</taxon>
    </lineage>
</organism>
<keyword evidence="7" id="KW-1185">Reference proteome</keyword>
<dbReference type="SMR" id="A0A1D8PHU0"/>
<dbReference type="GeneID" id="3643498"/>
<dbReference type="GO" id="GO:0005739">
    <property type="term" value="C:mitochondrion"/>
    <property type="evidence" value="ECO:0000318"/>
    <property type="project" value="GO_Central"/>
</dbReference>
<dbReference type="KEGG" id="cal:CAALFM_C207030CA"/>
<dbReference type="AlphaFoldDB" id="A0A1D8PHU0"/>
<evidence type="ECO:0000256" key="3">
    <source>
        <dbReference type="ARBA" id="ARBA00023274"/>
    </source>
</evidence>
<comment type="similarity">
    <text evidence="1">Belongs to the bacterial ribosomal protein bL9 family.</text>
</comment>
<dbReference type="SUPFAM" id="SSF55658">
    <property type="entry name" value="L9 N-domain-like"/>
    <property type="match status" value="1"/>
</dbReference>
<dbReference type="InParanoid" id="A0A1D8PHU0"/>
<dbReference type="PANTHER" id="PTHR21368">
    <property type="entry name" value="50S RIBOSOMAL PROTEIN L9"/>
    <property type="match status" value="1"/>
</dbReference>